<feature type="compositionally biased region" description="Low complexity" evidence="1">
    <location>
        <begin position="52"/>
        <end position="66"/>
    </location>
</feature>
<reference evidence="4" key="1">
    <citation type="submission" date="2017-01" db="EMBL/GenBank/DDBJ databases">
        <authorList>
            <person name="Varghese N."/>
            <person name="Submissions S."/>
        </authorList>
    </citation>
    <scope>NUCLEOTIDE SEQUENCE [LARGE SCALE GENOMIC DNA]</scope>
    <source>
        <strain evidence="4">3bp</strain>
    </source>
</reference>
<feature type="compositionally biased region" description="Low complexity" evidence="1">
    <location>
        <begin position="282"/>
        <end position="292"/>
    </location>
</feature>
<organism evidence="3 4">
    <name type="scientific">Cellulosimicrobium aquatile</name>
    <dbReference type="NCBI Taxonomy" id="1612203"/>
    <lineage>
        <taxon>Bacteria</taxon>
        <taxon>Bacillati</taxon>
        <taxon>Actinomycetota</taxon>
        <taxon>Actinomycetes</taxon>
        <taxon>Micrococcales</taxon>
        <taxon>Promicromonosporaceae</taxon>
        <taxon>Cellulosimicrobium</taxon>
    </lineage>
</organism>
<dbReference type="RefSeq" id="WP_076404541.1">
    <property type="nucleotide sequence ID" value="NZ_FTMI01000002.1"/>
</dbReference>
<sequence length="500" mass="50516">MTTRTPEQPDDADLERLRAADPAADATPDATVLEAAVRDRVPEAFARPATSGPGAAPAKLPDAAGLAGADGPTAALVDELAERRARRLRRRAPLQVAAAVVGALVIGTGGYALGAGEWRTTAGGSAAESTALAPIRLGSADAPAGADAFAGGAATEGGAVDASRAASVVPGFAGGFWGARTVFHQDGLPTQGASAEAWAYDAAGVFSQETVRRVADTLGVAGEVREEYGSYAVGSADWTGPRVSLQPDGLASVSFTDPAKDPWGCVAVTPMPADGADGSGPAGSSTSSAEPGECAEEGHGAPPSPDAAVDQLRELLARLDVDVSGYEVVAREMTPEQGARATFLAAYEIVDGQRTGTTWEATYSGAGLASLSGPLAPRVPLGAYDVVSPAEAVERLGDARFGFGGGGMIAWAREDVQPLPETASEPEAPTVPPTVGEGARFAWPVTDVTITDARLGLAVQHQPDGAAVLLPAYELSDADGNVWSVVAVVDDELDFTPAAG</sequence>
<evidence type="ECO:0000256" key="2">
    <source>
        <dbReference type="SAM" id="Phobius"/>
    </source>
</evidence>
<feature type="region of interest" description="Disordered" evidence="1">
    <location>
        <begin position="271"/>
        <end position="307"/>
    </location>
</feature>
<feature type="transmembrane region" description="Helical" evidence="2">
    <location>
        <begin position="92"/>
        <end position="113"/>
    </location>
</feature>
<dbReference type="AlphaFoldDB" id="A0A1N6QNH0"/>
<accession>A0A1N6QNH0</accession>
<evidence type="ECO:0000256" key="1">
    <source>
        <dbReference type="SAM" id="MobiDB-lite"/>
    </source>
</evidence>
<name>A0A1N6QNH0_9MICO</name>
<feature type="region of interest" description="Disordered" evidence="1">
    <location>
        <begin position="44"/>
        <end position="66"/>
    </location>
</feature>
<keyword evidence="2" id="KW-1133">Transmembrane helix</keyword>
<dbReference type="Proteomes" id="UP000186235">
    <property type="component" value="Unassembled WGS sequence"/>
</dbReference>
<proteinExistence type="predicted"/>
<keyword evidence="2" id="KW-0812">Transmembrane</keyword>
<keyword evidence="2" id="KW-0472">Membrane</keyword>
<evidence type="ECO:0000313" key="3">
    <source>
        <dbReference type="EMBL" id="SIQ18042.1"/>
    </source>
</evidence>
<protein>
    <submittedName>
        <fullName evidence="3">Uncharacterized protein</fullName>
    </submittedName>
</protein>
<gene>
    <name evidence="3" type="ORF">SAMN05518682_1668</name>
</gene>
<dbReference type="EMBL" id="FTMI01000002">
    <property type="protein sequence ID" value="SIQ18042.1"/>
    <property type="molecule type" value="Genomic_DNA"/>
</dbReference>
<keyword evidence="4" id="KW-1185">Reference proteome</keyword>
<evidence type="ECO:0000313" key="4">
    <source>
        <dbReference type="Proteomes" id="UP000186235"/>
    </source>
</evidence>